<evidence type="ECO:0000313" key="2">
    <source>
        <dbReference type="EMBL" id="AKS42808.1"/>
    </source>
</evidence>
<keyword evidence="3" id="KW-1185">Reference proteome</keyword>
<sequence length="286" mass="31062">MLPGRTGVRLTPLITVTPSLESTPLENAKMKKILIALALIAMLAVAAVSAALFLTRGLVEPTDAFFAAVRDGRSDEAWSMLSQGFRDGTDPAALARFLDQQQMRRVQRAEWNRRAVENGQGRLEGALVTDSGGRIPVAIDLVEEDGEWRIHRIERSAAGLVDGGRPGAPDTDTAVALVRSTTGHFFDALADGSMARFHAEASSLWRAQHAVADLDGAYRAFLGLDIDLAPLRGAEPVLEGLPRIDDDGVLHLNAHLSSEHGLFRFGLRYVLENGRWMPLGLNVRVE</sequence>
<keyword evidence="1" id="KW-0812">Transmembrane</keyword>
<dbReference type="Proteomes" id="UP000066624">
    <property type="component" value="Chromosome"/>
</dbReference>
<proteinExistence type="predicted"/>
<organism evidence="2 3">
    <name type="scientific">Wenzhouxiangella marina</name>
    <dbReference type="NCBI Taxonomy" id="1579979"/>
    <lineage>
        <taxon>Bacteria</taxon>
        <taxon>Pseudomonadati</taxon>
        <taxon>Pseudomonadota</taxon>
        <taxon>Gammaproteobacteria</taxon>
        <taxon>Chromatiales</taxon>
        <taxon>Wenzhouxiangellaceae</taxon>
        <taxon>Wenzhouxiangella</taxon>
    </lineage>
</organism>
<protein>
    <recommendedName>
        <fullName evidence="4">DUF4864 domain-containing protein</fullName>
    </recommendedName>
</protein>
<dbReference type="KEGG" id="wma:WM2015_2446"/>
<keyword evidence="1" id="KW-1133">Transmembrane helix</keyword>
<feature type="transmembrane region" description="Helical" evidence="1">
    <location>
        <begin position="33"/>
        <end position="54"/>
    </location>
</feature>
<evidence type="ECO:0000313" key="3">
    <source>
        <dbReference type="Proteomes" id="UP000066624"/>
    </source>
</evidence>
<accession>A0A0K0XYP3</accession>
<evidence type="ECO:0000256" key="1">
    <source>
        <dbReference type="SAM" id="Phobius"/>
    </source>
</evidence>
<gene>
    <name evidence="2" type="ORF">WM2015_2446</name>
</gene>
<evidence type="ECO:0008006" key="4">
    <source>
        <dbReference type="Google" id="ProtNLM"/>
    </source>
</evidence>
<keyword evidence="1" id="KW-0472">Membrane</keyword>
<dbReference type="EMBL" id="CP012154">
    <property type="protein sequence ID" value="AKS42808.1"/>
    <property type="molecule type" value="Genomic_DNA"/>
</dbReference>
<reference evidence="2 3" key="1">
    <citation type="submission" date="2015-07" db="EMBL/GenBank/DDBJ databases">
        <authorList>
            <person name="Noorani M."/>
        </authorList>
    </citation>
    <scope>NUCLEOTIDE SEQUENCE [LARGE SCALE GENOMIC DNA]</scope>
    <source>
        <strain evidence="2 3">KCTC 42284</strain>
    </source>
</reference>
<name>A0A0K0XYP3_9GAMM</name>
<dbReference type="AlphaFoldDB" id="A0A0K0XYP3"/>